<sequence>MAELAAAMMSRSMSETILDSMDEEEQLLLSLLAKSQRKRRWCVRPLHHARHKYGEFYVVVKPMRMMDEEKHFEYFRMSAQRFDYLLQRIKPFITHKRTHLNPVSLQERLAVTLRVLASGTSQNAVAISYKLGTTTVSRIVSEVCAAIWLGLRDDYVPFPKGSDWKDISRDFWRMWNFPNCLGCIDGKHVTIKAPVDAGSDYFNYKGAHSIVLMAVCDARYRVTMVDVGAFGRESDGGIFRSSDFGTALLQNTLQLPQPAHLPGTNTNLPHVFLGDAEFSLNVNLMRPYPGVNLDDGRKIYNYRHSRARRVIENSFGILAARWRIFQKPIEFTPNKVVDVVKACVALHNMLTHTDAALSPTCRYIPPNFADTTSPSGEVQPGEWRRVVADDTNMRAVARMSTARASRAASAVRDDLKTFFQTQQGLVPWQETVVHRGCLN</sequence>
<evidence type="ECO:0000259" key="8">
    <source>
        <dbReference type="Pfam" id="PF13359"/>
    </source>
</evidence>
<evidence type="ECO:0000256" key="2">
    <source>
        <dbReference type="ARBA" id="ARBA00004123"/>
    </source>
</evidence>
<dbReference type="PANTHER" id="PTHR22930">
    <property type="match status" value="1"/>
</dbReference>
<evidence type="ECO:0000256" key="4">
    <source>
        <dbReference type="ARBA" id="ARBA00022722"/>
    </source>
</evidence>
<organism evidence="9 10">
    <name type="scientific">Merluccius polli</name>
    <name type="common">Benguela hake</name>
    <name type="synonym">Merluccius cadenati</name>
    <dbReference type="NCBI Taxonomy" id="89951"/>
    <lineage>
        <taxon>Eukaryota</taxon>
        <taxon>Metazoa</taxon>
        <taxon>Chordata</taxon>
        <taxon>Craniata</taxon>
        <taxon>Vertebrata</taxon>
        <taxon>Euteleostomi</taxon>
        <taxon>Actinopterygii</taxon>
        <taxon>Neopterygii</taxon>
        <taxon>Teleostei</taxon>
        <taxon>Neoteleostei</taxon>
        <taxon>Acanthomorphata</taxon>
        <taxon>Zeiogadaria</taxon>
        <taxon>Gadariae</taxon>
        <taxon>Gadiformes</taxon>
        <taxon>Gadoidei</taxon>
        <taxon>Merlucciidae</taxon>
        <taxon>Merluccius</taxon>
    </lineage>
</organism>
<evidence type="ECO:0000256" key="5">
    <source>
        <dbReference type="ARBA" id="ARBA00022723"/>
    </source>
</evidence>
<dbReference type="Pfam" id="PF13359">
    <property type="entry name" value="DDE_Tnp_4"/>
    <property type="match status" value="1"/>
</dbReference>
<evidence type="ECO:0000256" key="3">
    <source>
        <dbReference type="ARBA" id="ARBA00006958"/>
    </source>
</evidence>
<dbReference type="GO" id="GO:0046872">
    <property type="term" value="F:metal ion binding"/>
    <property type="evidence" value="ECO:0007669"/>
    <property type="project" value="UniProtKB-KW"/>
</dbReference>
<reference evidence="9" key="1">
    <citation type="journal article" date="2023" name="Front. Mar. Sci.">
        <title>A new Merluccius polli reference genome to investigate the effects of global change in West African waters.</title>
        <authorList>
            <person name="Mateo J.L."/>
            <person name="Blanco-Fernandez C."/>
            <person name="Garcia-Vazquez E."/>
            <person name="Machado-Schiaffino G."/>
        </authorList>
    </citation>
    <scope>NUCLEOTIDE SEQUENCE</scope>
    <source>
        <strain evidence="9">C29</strain>
        <tissue evidence="9">Fin</tissue>
    </source>
</reference>
<dbReference type="GO" id="GO:0016787">
    <property type="term" value="F:hydrolase activity"/>
    <property type="evidence" value="ECO:0007669"/>
    <property type="project" value="UniProtKB-KW"/>
</dbReference>
<protein>
    <submittedName>
        <fullName evidence="9">Protein ALP1-like</fullName>
    </submittedName>
</protein>
<gene>
    <name evidence="9" type="ORF">N1851_006433</name>
</gene>
<dbReference type="EMBL" id="JAOPHQ010001136">
    <property type="protein sequence ID" value="KAK0152200.1"/>
    <property type="molecule type" value="Genomic_DNA"/>
</dbReference>
<keyword evidence="5" id="KW-0479">Metal-binding</keyword>
<proteinExistence type="inferred from homology"/>
<comment type="cofactor">
    <cofactor evidence="1">
        <name>a divalent metal cation</name>
        <dbReference type="ChEBI" id="CHEBI:60240"/>
    </cofactor>
</comment>
<dbReference type="PANTHER" id="PTHR22930:SF269">
    <property type="entry name" value="NUCLEASE HARBI1-LIKE PROTEIN"/>
    <property type="match status" value="1"/>
</dbReference>
<evidence type="ECO:0000256" key="1">
    <source>
        <dbReference type="ARBA" id="ARBA00001968"/>
    </source>
</evidence>
<evidence type="ECO:0000256" key="6">
    <source>
        <dbReference type="ARBA" id="ARBA00022801"/>
    </source>
</evidence>
<dbReference type="AlphaFoldDB" id="A0AA47N5E0"/>
<comment type="subcellular location">
    <subcellularLocation>
        <location evidence="2">Nucleus</location>
    </subcellularLocation>
</comment>
<dbReference type="GO" id="GO:0005634">
    <property type="term" value="C:nucleus"/>
    <property type="evidence" value="ECO:0007669"/>
    <property type="project" value="UniProtKB-SubCell"/>
</dbReference>
<dbReference type="GO" id="GO:0004518">
    <property type="term" value="F:nuclease activity"/>
    <property type="evidence" value="ECO:0007669"/>
    <property type="project" value="UniProtKB-KW"/>
</dbReference>
<evidence type="ECO:0000256" key="7">
    <source>
        <dbReference type="ARBA" id="ARBA00023242"/>
    </source>
</evidence>
<feature type="domain" description="DDE Tnp4" evidence="8">
    <location>
        <begin position="184"/>
        <end position="348"/>
    </location>
</feature>
<dbReference type="InterPro" id="IPR045249">
    <property type="entry name" value="HARBI1-like"/>
</dbReference>
<dbReference type="Proteomes" id="UP001174136">
    <property type="component" value="Unassembled WGS sequence"/>
</dbReference>
<evidence type="ECO:0000313" key="9">
    <source>
        <dbReference type="EMBL" id="KAK0152200.1"/>
    </source>
</evidence>
<name>A0AA47N5E0_MERPO</name>
<comment type="caution">
    <text evidence="9">The sequence shown here is derived from an EMBL/GenBank/DDBJ whole genome shotgun (WGS) entry which is preliminary data.</text>
</comment>
<keyword evidence="4" id="KW-0540">Nuclease</keyword>
<comment type="similarity">
    <text evidence="3">Belongs to the HARBI1 family.</text>
</comment>
<accession>A0AA47N5E0</accession>
<keyword evidence="10" id="KW-1185">Reference proteome</keyword>
<evidence type="ECO:0000313" key="10">
    <source>
        <dbReference type="Proteomes" id="UP001174136"/>
    </source>
</evidence>
<dbReference type="InterPro" id="IPR027806">
    <property type="entry name" value="HARBI1_dom"/>
</dbReference>
<keyword evidence="6" id="KW-0378">Hydrolase</keyword>
<keyword evidence="7" id="KW-0539">Nucleus</keyword>